<dbReference type="RefSeq" id="WP_052498510.1">
    <property type="nucleotide sequence ID" value="NZ_BSTO01000006.1"/>
</dbReference>
<dbReference type="PANTHER" id="PTHR41252">
    <property type="entry name" value="BLR2505 PROTEIN"/>
    <property type="match status" value="1"/>
</dbReference>
<sequence length="127" mass="14072">MTTPVQIVQRFYAALESGNAEQALGLMADDIEWIAMWHYQVKGRGPRQVAEGLLMPLMKEWSTFRIAATEFVAEGDTVVSIGRFVGTHGTTGKRADAAYAHAWTIENGRIARFRQFIDTLAVASARV</sequence>
<gene>
    <name evidence="2" type="ORF">BGL_2c25550</name>
</gene>
<dbReference type="InterPro" id="IPR032710">
    <property type="entry name" value="NTF2-like_dom_sf"/>
</dbReference>
<protein>
    <recommendedName>
        <fullName evidence="1">SnoaL-like domain-containing protein</fullName>
    </recommendedName>
</protein>
<reference evidence="3" key="1">
    <citation type="submission" date="2011-03" db="EMBL/GenBank/DDBJ databases">
        <authorList>
            <person name="Voget S."/>
            <person name="Streit W.R."/>
            <person name="Jaeger K.E."/>
            <person name="Daniel R."/>
        </authorList>
    </citation>
    <scope>NUCLEOTIDE SEQUENCE [LARGE SCALE GENOMIC DNA]</scope>
    <source>
        <strain evidence="3">PG1</strain>
    </source>
</reference>
<reference evidence="2 3" key="2">
    <citation type="journal article" date="2016" name="Appl. Microbiol. Biotechnol.">
        <title>Mutations improving production and secretion of extracellular lipase by Burkholderia glumae PG1.</title>
        <authorList>
            <person name="Knapp A."/>
            <person name="Voget S."/>
            <person name="Gao R."/>
            <person name="Zaburannyi N."/>
            <person name="Krysciak D."/>
            <person name="Breuer M."/>
            <person name="Hauer B."/>
            <person name="Streit W.R."/>
            <person name="Muller R."/>
            <person name="Daniel R."/>
            <person name="Jaeger K.E."/>
        </authorList>
    </citation>
    <scope>NUCLEOTIDE SEQUENCE [LARGE SCALE GENOMIC DNA]</scope>
    <source>
        <strain evidence="2 3">PG1</strain>
    </source>
</reference>
<dbReference type="KEGG" id="bgp:BGL_2c25550"/>
<dbReference type="PANTHER" id="PTHR41252:SF1">
    <property type="entry name" value="BLR2505 PROTEIN"/>
    <property type="match status" value="1"/>
</dbReference>
<organism evidence="2 3">
    <name type="scientific">Burkholderia plantarii</name>
    <dbReference type="NCBI Taxonomy" id="41899"/>
    <lineage>
        <taxon>Bacteria</taxon>
        <taxon>Pseudomonadati</taxon>
        <taxon>Pseudomonadota</taxon>
        <taxon>Betaproteobacteria</taxon>
        <taxon>Burkholderiales</taxon>
        <taxon>Burkholderiaceae</taxon>
        <taxon>Burkholderia</taxon>
    </lineage>
</organism>
<dbReference type="EMBL" id="CP002581">
    <property type="protein sequence ID" value="AJK50609.1"/>
    <property type="molecule type" value="Genomic_DNA"/>
</dbReference>
<feature type="domain" description="SnoaL-like" evidence="1">
    <location>
        <begin position="8"/>
        <end position="112"/>
    </location>
</feature>
<dbReference type="InterPro" id="IPR037401">
    <property type="entry name" value="SnoaL-like"/>
</dbReference>
<dbReference type="Proteomes" id="UP000031838">
    <property type="component" value="Chromosome 2"/>
</dbReference>
<name>A0A0B6S833_BURPL</name>
<dbReference type="KEGG" id="bpla:bpln_2g25830"/>
<evidence type="ECO:0000259" key="1">
    <source>
        <dbReference type="Pfam" id="PF12680"/>
    </source>
</evidence>
<accession>A0A0B6S833</accession>
<dbReference type="AlphaFoldDB" id="A0A0B6S833"/>
<evidence type="ECO:0000313" key="3">
    <source>
        <dbReference type="Proteomes" id="UP000031838"/>
    </source>
</evidence>
<dbReference type="SUPFAM" id="SSF54427">
    <property type="entry name" value="NTF2-like"/>
    <property type="match status" value="1"/>
</dbReference>
<evidence type="ECO:0000313" key="2">
    <source>
        <dbReference type="EMBL" id="AJK50609.1"/>
    </source>
</evidence>
<dbReference type="Gene3D" id="3.10.450.50">
    <property type="match status" value="1"/>
</dbReference>
<dbReference type="HOGENOM" id="CLU_107220_2_1_4"/>
<dbReference type="Pfam" id="PF12680">
    <property type="entry name" value="SnoaL_2"/>
    <property type="match status" value="1"/>
</dbReference>
<keyword evidence="3" id="KW-1185">Reference proteome</keyword>
<proteinExistence type="predicted"/>